<keyword evidence="4 11" id="KW-0812">Transmembrane</keyword>
<keyword evidence="2 11" id="KW-0813">Transport</keyword>
<gene>
    <name evidence="13" type="ORF">PLOB_00012389</name>
</gene>
<evidence type="ECO:0000313" key="14">
    <source>
        <dbReference type="Proteomes" id="UP001159405"/>
    </source>
</evidence>
<evidence type="ECO:0000256" key="1">
    <source>
        <dbReference type="ARBA" id="ARBA00004141"/>
    </source>
</evidence>
<keyword evidence="5 12" id="KW-1133">Transmembrane helix</keyword>
<dbReference type="EMBL" id="CALNXK010000017">
    <property type="protein sequence ID" value="CAH3105203.1"/>
    <property type="molecule type" value="Genomic_DNA"/>
</dbReference>
<proteinExistence type="inferred from homology"/>
<sequence length="467" mass="52242">MDKVDPENCTKPSKFAAIRTKWDKYANSATLHGLSHIVSSRTVLRRVLWCIFLFTGIGYVSYQWTLLVVKYLSYPVNSKVTVEFESALEFPAITICNFNMLRQSFVDQENLGNVGKYVLSNKLPWWEEKTGEIDWKRFENISTSATYSMAGHQIKDMVMECYWIGEMCSFRNFTPVLTSMGLCHTFNSGQDGSQILKVNKPGADSGLRVMLNIGHDDYFSLHARQAGLKVLIHHHETPPIVDQLGFAVGPGASTFAAIKKEKTLSLKWPYESNCSETPIFSIPGYNKYTTSTCTLICKSKYLVDKCGCRDPRLLAVGDAEECGLKQTATCIFRENDNFYKETDERCTCPVPCETISFNPVLSFATFPSEKYIAEATNKHVGNVSKEERLKFREFISSNVLELNVYFQDLQVKVLTQQPAYGTESLLGEAGGLLGLCIGASLLTVMEVFDLIISIIAIKLGCIATDSA</sequence>
<evidence type="ECO:0000256" key="3">
    <source>
        <dbReference type="ARBA" id="ARBA00022461"/>
    </source>
</evidence>
<keyword evidence="7 11" id="KW-0406">Ion transport</keyword>
<keyword evidence="10 11" id="KW-0407">Ion channel</keyword>
<evidence type="ECO:0000256" key="5">
    <source>
        <dbReference type="ARBA" id="ARBA00022989"/>
    </source>
</evidence>
<evidence type="ECO:0000256" key="9">
    <source>
        <dbReference type="ARBA" id="ARBA00023201"/>
    </source>
</evidence>
<comment type="subcellular location">
    <subcellularLocation>
        <location evidence="1">Membrane</location>
        <topology evidence="1">Multi-pass membrane protein</topology>
    </subcellularLocation>
</comment>
<keyword evidence="14" id="KW-1185">Reference proteome</keyword>
<keyword evidence="9 11" id="KW-0739">Sodium transport</keyword>
<dbReference type="InterPro" id="IPR001873">
    <property type="entry name" value="ENaC"/>
</dbReference>
<dbReference type="Pfam" id="PF00858">
    <property type="entry name" value="ASC"/>
    <property type="match status" value="1"/>
</dbReference>
<dbReference type="Gene3D" id="1.10.287.770">
    <property type="entry name" value="YojJ-like"/>
    <property type="match status" value="1"/>
</dbReference>
<evidence type="ECO:0000256" key="11">
    <source>
        <dbReference type="RuleBase" id="RU000679"/>
    </source>
</evidence>
<protein>
    <submittedName>
        <fullName evidence="13">Uncharacterized protein</fullName>
    </submittedName>
</protein>
<dbReference type="Gene3D" id="2.60.470.10">
    <property type="entry name" value="Acid-sensing ion channels like domains"/>
    <property type="match status" value="1"/>
</dbReference>
<comment type="caution">
    <text evidence="13">The sequence shown here is derived from an EMBL/GenBank/DDBJ whole genome shotgun (WGS) entry which is preliminary data.</text>
</comment>
<dbReference type="PROSITE" id="PS01206">
    <property type="entry name" value="ASC"/>
    <property type="match status" value="1"/>
</dbReference>
<evidence type="ECO:0000256" key="4">
    <source>
        <dbReference type="ARBA" id="ARBA00022692"/>
    </source>
</evidence>
<dbReference type="InterPro" id="IPR020903">
    <property type="entry name" value="ENaC_CS"/>
</dbReference>
<evidence type="ECO:0000256" key="8">
    <source>
        <dbReference type="ARBA" id="ARBA00023136"/>
    </source>
</evidence>
<comment type="similarity">
    <text evidence="11">Belongs to the amiloride-sensitive sodium channel (TC 1.A.6) family.</text>
</comment>
<feature type="transmembrane region" description="Helical" evidence="12">
    <location>
        <begin position="47"/>
        <end position="69"/>
    </location>
</feature>
<keyword evidence="3 11" id="KW-0894">Sodium channel</keyword>
<accession>A0ABN8NGU1</accession>
<dbReference type="PRINTS" id="PR01078">
    <property type="entry name" value="AMINACHANNEL"/>
</dbReference>
<evidence type="ECO:0000256" key="6">
    <source>
        <dbReference type="ARBA" id="ARBA00023053"/>
    </source>
</evidence>
<dbReference type="PANTHER" id="PTHR11690">
    <property type="entry name" value="AMILORIDE-SENSITIVE SODIUM CHANNEL-RELATED"/>
    <property type="match status" value="1"/>
</dbReference>
<evidence type="ECO:0000256" key="2">
    <source>
        <dbReference type="ARBA" id="ARBA00022448"/>
    </source>
</evidence>
<name>A0ABN8NGU1_9CNID</name>
<evidence type="ECO:0000256" key="12">
    <source>
        <dbReference type="SAM" id="Phobius"/>
    </source>
</evidence>
<keyword evidence="6" id="KW-0915">Sodium</keyword>
<keyword evidence="8 12" id="KW-0472">Membrane</keyword>
<organism evidence="13 14">
    <name type="scientific">Porites lobata</name>
    <dbReference type="NCBI Taxonomy" id="104759"/>
    <lineage>
        <taxon>Eukaryota</taxon>
        <taxon>Metazoa</taxon>
        <taxon>Cnidaria</taxon>
        <taxon>Anthozoa</taxon>
        <taxon>Hexacorallia</taxon>
        <taxon>Scleractinia</taxon>
        <taxon>Fungiina</taxon>
        <taxon>Poritidae</taxon>
        <taxon>Porites</taxon>
    </lineage>
</organism>
<evidence type="ECO:0000256" key="7">
    <source>
        <dbReference type="ARBA" id="ARBA00023065"/>
    </source>
</evidence>
<reference evidence="13 14" key="1">
    <citation type="submission" date="2022-05" db="EMBL/GenBank/DDBJ databases">
        <authorList>
            <consortium name="Genoscope - CEA"/>
            <person name="William W."/>
        </authorList>
    </citation>
    <scope>NUCLEOTIDE SEQUENCE [LARGE SCALE GENOMIC DNA]</scope>
</reference>
<evidence type="ECO:0000256" key="10">
    <source>
        <dbReference type="ARBA" id="ARBA00023303"/>
    </source>
</evidence>
<dbReference type="Proteomes" id="UP001159405">
    <property type="component" value="Unassembled WGS sequence"/>
</dbReference>
<evidence type="ECO:0000313" key="13">
    <source>
        <dbReference type="EMBL" id="CAH3105203.1"/>
    </source>
</evidence>